<dbReference type="GO" id="GO:0000166">
    <property type="term" value="F:nucleotide binding"/>
    <property type="evidence" value="ECO:0007669"/>
    <property type="project" value="UniProtKB-KW"/>
</dbReference>
<evidence type="ECO:0000256" key="8">
    <source>
        <dbReference type="ARBA" id="ARBA00048744"/>
    </source>
</evidence>
<keyword evidence="5" id="KW-0547">Nucleotide-binding</keyword>
<feature type="binding site" evidence="9">
    <location>
        <position position="315"/>
    </location>
    <ligand>
        <name>Mg(2+)</name>
        <dbReference type="ChEBI" id="CHEBI:18420"/>
        <label>2</label>
    </ligand>
</feature>
<dbReference type="Pfam" id="PF03431">
    <property type="entry name" value="RNA_replicase_B"/>
    <property type="match status" value="1"/>
</dbReference>
<keyword evidence="9" id="KW-0460">Magnesium</keyword>
<dbReference type="GO" id="GO:0046872">
    <property type="term" value="F:metal ion binding"/>
    <property type="evidence" value="ECO:0007669"/>
    <property type="project" value="UniProtKB-KW"/>
</dbReference>
<evidence type="ECO:0000256" key="9">
    <source>
        <dbReference type="PIRSR" id="PIRSR605093-1"/>
    </source>
</evidence>
<gene>
    <name evidence="11" type="ORF">H3BulkLitter17941_000004</name>
</gene>
<comment type="catalytic activity">
    <reaction evidence="8">
        <text>RNA(n) + a ribonucleoside 5'-triphosphate = RNA(n+1) + diphosphate</text>
        <dbReference type="Rhea" id="RHEA:21248"/>
        <dbReference type="Rhea" id="RHEA-COMP:14527"/>
        <dbReference type="Rhea" id="RHEA-COMP:17342"/>
        <dbReference type="ChEBI" id="CHEBI:33019"/>
        <dbReference type="ChEBI" id="CHEBI:61557"/>
        <dbReference type="ChEBI" id="CHEBI:140395"/>
        <dbReference type="EC" id="2.7.7.48"/>
    </reaction>
</comment>
<dbReference type="EC" id="2.7.7.48" evidence="1"/>
<keyword evidence="9" id="KW-0479">Metal-binding</keyword>
<feature type="binding site" evidence="9">
    <location>
        <position position="412"/>
    </location>
    <ligand>
        <name>Mg(2+)</name>
        <dbReference type="ChEBI" id="CHEBI:18420"/>
        <label>2</label>
    </ligand>
</feature>
<proteinExistence type="predicted"/>
<dbReference type="InterPro" id="IPR005093">
    <property type="entry name" value="RNArep_beta"/>
</dbReference>
<keyword evidence="4" id="KW-0548">Nucleotidyltransferase</keyword>
<dbReference type="InterPro" id="IPR007096">
    <property type="entry name" value="RNA-dir_Rpol_cat_phage"/>
</dbReference>
<keyword evidence="3" id="KW-0808">Transferase</keyword>
<evidence type="ECO:0000256" key="7">
    <source>
        <dbReference type="ARBA" id="ARBA00030248"/>
    </source>
</evidence>
<sequence length="734" mass="83995">MKRPTMLVEAILHNAEMDLDLSVERDVVSLRHRFKHEGWSFLTITLPKLADALEQGLEHGLFSCPTNFSRHGSLPRFMGGFFNRVFNRNGELRDDAQPEVVFYIRQICRFFKKLKIACSDKRNVAAVQHFIDVEDELREMTPLIEREDNLLDSISRILWSQVFPEIDPMDLVCHHGPGATAEKLALNERHRIQCWNSRSEFLFPSDLHCYPNYEVAARVSGIGEQIDCVEGPRFLDIKEEIPVRVVFVPKTQTAPRVISIEPSHVQFTQQSVKDYVYKILEGHSLTKRSIRFTRQDVNQRLARSGSIDRRTSTLDLKDASDRVHLHLVQRIFKNSGLLEYLEDARSLHATLPDGRNIVLFKYASMGSALCFPVEAMVFYTLVQSAMHQLDGRRPSSRSIRNYSRKIAIYGDDIIVPVEYTDVVVRYLEQYALKVNINKSFSKGNFRESCGADYYKGYPVNPVYARTVPHDDSRSWGAETVMSWNATADLFYMRGLWHVAQTIRTMLSRVVRRTIPKSRVLGTGLAHFSFIYTTDLRYDRKLHCWKQKRLVYHPIKRKDNIDGHELACLNKWGQSTLLQLSRPKSPCYQDSNKRQYAKFSIAERVGHPGTGFPLASSEVWGGGSRDSECRMGSQAPGIDARIDDVGLLNGQLHLPYEGRESPCIRNVAGRGDGLCLSSECQTRPEFDFSSDYCLTEEVQSDPLGYLHGRSEGLDFRTSTKRGCFKSKSRWITLAV</sequence>
<keyword evidence="6" id="KW-0693">Viral RNA replication</keyword>
<evidence type="ECO:0000256" key="3">
    <source>
        <dbReference type="ARBA" id="ARBA00022679"/>
    </source>
</evidence>
<dbReference type="EMBL" id="MN033441">
    <property type="protein sequence ID" value="QDH87533.1"/>
    <property type="molecule type" value="Genomic_RNA"/>
</dbReference>
<protein>
    <recommendedName>
        <fullName evidence="1">RNA-directed RNA polymerase</fullName>
        <ecNumber evidence="1">2.7.7.48</ecNumber>
    </recommendedName>
    <alternativeName>
        <fullName evidence="7">RNA replicase beta chain</fullName>
    </alternativeName>
</protein>
<evidence type="ECO:0000313" key="11">
    <source>
        <dbReference type="EMBL" id="QDH87533.1"/>
    </source>
</evidence>
<organism evidence="11">
    <name type="scientific">Leviviridae sp</name>
    <dbReference type="NCBI Taxonomy" id="2027243"/>
    <lineage>
        <taxon>Viruses</taxon>
        <taxon>Riboviria</taxon>
        <taxon>Orthornavirae</taxon>
        <taxon>Lenarviricota</taxon>
        <taxon>Leviviricetes</taxon>
        <taxon>Norzivirales</taxon>
        <taxon>Fiersviridae</taxon>
    </lineage>
</organism>
<dbReference type="SUPFAM" id="SSF56672">
    <property type="entry name" value="DNA/RNA polymerases"/>
    <property type="match status" value="1"/>
</dbReference>
<evidence type="ECO:0000256" key="4">
    <source>
        <dbReference type="ARBA" id="ARBA00022695"/>
    </source>
</evidence>
<dbReference type="GO" id="GO:0039694">
    <property type="term" value="P:viral RNA genome replication"/>
    <property type="evidence" value="ECO:0007669"/>
    <property type="project" value="InterPro"/>
</dbReference>
<feature type="domain" description="RdRp catalytic" evidence="10">
    <location>
        <begin position="300"/>
        <end position="443"/>
    </location>
</feature>
<evidence type="ECO:0000256" key="5">
    <source>
        <dbReference type="ARBA" id="ARBA00022741"/>
    </source>
</evidence>
<accession>A0A514D1P2</accession>
<evidence type="ECO:0000259" key="10">
    <source>
        <dbReference type="PROSITE" id="PS50522"/>
    </source>
</evidence>
<name>A0A514D1P2_9VIRU</name>
<evidence type="ECO:0000256" key="6">
    <source>
        <dbReference type="ARBA" id="ARBA00022953"/>
    </source>
</evidence>
<feature type="binding site" evidence="9">
    <location>
        <position position="411"/>
    </location>
    <ligand>
        <name>Mg(2+)</name>
        <dbReference type="ChEBI" id="CHEBI:18420"/>
        <label>2</label>
    </ligand>
</feature>
<dbReference type="GO" id="GO:0003968">
    <property type="term" value="F:RNA-directed RNA polymerase activity"/>
    <property type="evidence" value="ECO:0007669"/>
    <property type="project" value="UniProtKB-KW"/>
</dbReference>
<evidence type="ECO:0000256" key="1">
    <source>
        <dbReference type="ARBA" id="ARBA00012494"/>
    </source>
</evidence>
<dbReference type="PROSITE" id="PS50522">
    <property type="entry name" value="RDRP_PHAGE"/>
    <property type="match status" value="1"/>
</dbReference>
<keyword evidence="2 11" id="KW-0696">RNA-directed RNA polymerase</keyword>
<reference evidence="11" key="1">
    <citation type="submission" date="2019-05" db="EMBL/GenBank/DDBJ databases">
        <title>Metatranscriptomic reconstruction reveals RNA viruses with the potential to shape carbon cycling in soil.</title>
        <authorList>
            <person name="Starr E.P."/>
            <person name="Nuccio E."/>
            <person name="Pett-Ridge J."/>
            <person name="Banfield J.F."/>
            <person name="Firestone M.K."/>
        </authorList>
    </citation>
    <scope>NUCLEOTIDE SEQUENCE</scope>
    <source>
        <strain evidence="11">H3_Bulk_Litter_17_scaffold_941</strain>
    </source>
</reference>
<evidence type="ECO:0000256" key="2">
    <source>
        <dbReference type="ARBA" id="ARBA00022484"/>
    </source>
</evidence>
<dbReference type="InterPro" id="IPR043502">
    <property type="entry name" value="DNA/RNA_pol_sf"/>
</dbReference>
<comment type="cofactor">
    <cofactor evidence="9">
        <name>Mg(2+)</name>
        <dbReference type="ChEBI" id="CHEBI:18420"/>
    </cofactor>
    <text evidence="9">Binds 2 Mg(2+) per subunit.</text>
</comment>